<evidence type="ECO:0000256" key="3">
    <source>
        <dbReference type="ARBA" id="ARBA00022989"/>
    </source>
</evidence>
<evidence type="ECO:0000313" key="8">
    <source>
        <dbReference type="Proteomes" id="UP000032735"/>
    </source>
</evidence>
<dbReference type="Proteomes" id="UP000032735">
    <property type="component" value="Chromosome"/>
</dbReference>
<feature type="transmembrane region" description="Helical" evidence="5">
    <location>
        <begin position="218"/>
        <end position="237"/>
    </location>
</feature>
<organism evidence="7 8">
    <name type="scientific">Xenorhabdus poinarii G6</name>
    <dbReference type="NCBI Taxonomy" id="1354304"/>
    <lineage>
        <taxon>Bacteria</taxon>
        <taxon>Pseudomonadati</taxon>
        <taxon>Pseudomonadota</taxon>
        <taxon>Gammaproteobacteria</taxon>
        <taxon>Enterobacterales</taxon>
        <taxon>Morganellaceae</taxon>
        <taxon>Xenorhabdus</taxon>
    </lineage>
</organism>
<dbReference type="SUPFAM" id="SSF103473">
    <property type="entry name" value="MFS general substrate transporter"/>
    <property type="match status" value="1"/>
</dbReference>
<evidence type="ECO:0000256" key="1">
    <source>
        <dbReference type="ARBA" id="ARBA00004127"/>
    </source>
</evidence>
<accession>A0A068QZ43</accession>
<dbReference type="HOGENOM" id="CLU_047644_2_0_6"/>
<dbReference type="InterPro" id="IPR011701">
    <property type="entry name" value="MFS"/>
</dbReference>
<dbReference type="InterPro" id="IPR005829">
    <property type="entry name" value="Sugar_transporter_CS"/>
</dbReference>
<evidence type="ECO:0000256" key="4">
    <source>
        <dbReference type="ARBA" id="ARBA00023136"/>
    </source>
</evidence>
<gene>
    <name evidence="7" type="ORF">XPG1_0627</name>
</gene>
<dbReference type="PANTHER" id="PTHR23534:SF1">
    <property type="entry name" value="MAJOR FACILITATOR SUPERFAMILY PROTEIN"/>
    <property type="match status" value="1"/>
</dbReference>
<feature type="transmembrane region" description="Helical" evidence="5">
    <location>
        <begin position="284"/>
        <end position="302"/>
    </location>
</feature>
<feature type="transmembrane region" description="Helical" evidence="5">
    <location>
        <begin position="39"/>
        <end position="61"/>
    </location>
</feature>
<feature type="transmembrane region" description="Helical" evidence="5">
    <location>
        <begin position="308"/>
        <end position="330"/>
    </location>
</feature>
<keyword evidence="3 5" id="KW-1133">Transmembrane helix</keyword>
<evidence type="ECO:0000313" key="7">
    <source>
        <dbReference type="EMBL" id="CDG20282.1"/>
    </source>
</evidence>
<dbReference type="OrthoDB" id="8558006at2"/>
<feature type="transmembrane region" description="Helical" evidence="5">
    <location>
        <begin position="166"/>
        <end position="186"/>
    </location>
</feature>
<proteinExistence type="predicted"/>
<dbReference type="Pfam" id="PF07690">
    <property type="entry name" value="MFS_1"/>
    <property type="match status" value="1"/>
</dbReference>
<dbReference type="InterPro" id="IPR036259">
    <property type="entry name" value="MFS_trans_sf"/>
</dbReference>
<feature type="transmembrane region" description="Helical" evidence="5">
    <location>
        <begin position="257"/>
        <end position="277"/>
    </location>
</feature>
<keyword evidence="8" id="KW-1185">Reference proteome</keyword>
<keyword evidence="4 5" id="KW-0472">Membrane</keyword>
<protein>
    <submittedName>
        <fullName evidence="7">Major facilitator superfamily MFS_1</fullName>
    </submittedName>
</protein>
<feature type="transmembrane region" description="Helical" evidence="5">
    <location>
        <begin position="7"/>
        <end position="27"/>
    </location>
</feature>
<dbReference type="GO" id="GO:0022857">
    <property type="term" value="F:transmembrane transporter activity"/>
    <property type="evidence" value="ECO:0007669"/>
    <property type="project" value="InterPro"/>
</dbReference>
<feature type="transmembrane region" description="Helical" evidence="5">
    <location>
        <begin position="342"/>
        <end position="365"/>
    </location>
</feature>
<dbReference type="PROSITE" id="PS50850">
    <property type="entry name" value="MFS"/>
    <property type="match status" value="1"/>
</dbReference>
<dbReference type="GO" id="GO:0005886">
    <property type="term" value="C:plasma membrane"/>
    <property type="evidence" value="ECO:0007669"/>
    <property type="project" value="UniProtKB-SubCell"/>
</dbReference>
<dbReference type="PANTHER" id="PTHR23534">
    <property type="entry name" value="MFS PERMEASE"/>
    <property type="match status" value="1"/>
</dbReference>
<evidence type="ECO:0000256" key="2">
    <source>
        <dbReference type="ARBA" id="ARBA00022692"/>
    </source>
</evidence>
<dbReference type="Gene3D" id="1.20.1250.20">
    <property type="entry name" value="MFS general substrate transporter like domains"/>
    <property type="match status" value="1"/>
</dbReference>
<name>A0A068QZ43_9GAMM</name>
<dbReference type="PROSITE" id="PS00216">
    <property type="entry name" value="SUGAR_TRANSPORT_1"/>
    <property type="match status" value="1"/>
</dbReference>
<dbReference type="STRING" id="1354304.XPG1_0627"/>
<feature type="transmembrane region" description="Helical" evidence="5">
    <location>
        <begin position="73"/>
        <end position="92"/>
    </location>
</feature>
<dbReference type="AlphaFoldDB" id="A0A068QZ43"/>
<feature type="transmembrane region" description="Helical" evidence="5">
    <location>
        <begin position="98"/>
        <end position="117"/>
    </location>
</feature>
<reference evidence="7 8" key="1">
    <citation type="submission" date="2013-07" db="EMBL/GenBank/DDBJ databases">
        <authorList>
            <person name="Genoscope - CEA"/>
        </authorList>
    </citation>
    <scope>NUCLEOTIDE SEQUENCE [LARGE SCALE GENOMIC DNA]</scope>
    <source>
        <strain evidence="7 8">G6</strain>
    </source>
</reference>
<evidence type="ECO:0000259" key="6">
    <source>
        <dbReference type="PROSITE" id="PS50850"/>
    </source>
</evidence>
<dbReference type="InterPro" id="IPR020846">
    <property type="entry name" value="MFS_dom"/>
</dbReference>
<dbReference type="EMBL" id="FO704551">
    <property type="protein sequence ID" value="CDG20282.1"/>
    <property type="molecule type" value="Genomic_DNA"/>
</dbReference>
<feature type="transmembrane region" description="Helical" evidence="5">
    <location>
        <begin position="137"/>
        <end position="160"/>
    </location>
</feature>
<sequence length="398" mass="44313">MKKSYLNLILLFICQGLTGSIISLLTLTSTLVGNKLSPLNYLSTLPITTTVCGSAIMIYYASMLMERYGRKMAFIMGSIVGIVGSLFACFAIIYQSFILFLCSTFILGCSTVFNQYYRFAAAEIFDDELNKKKSISIIIGGGVFGGILGPFIAMKGAFLIPGYTFLGTFILTTIVSIVVIVIQSYVDFQVETKKEEKNRIYHTGYKAQNLTQLLKSNLFFLSTMSCAIGFSLMTLLMNATPLAMSQENFNIEDSAYVLQWHFVAMYAPALILPFFVDKLKTTKIILFGASFFIIGMFVAISIGSINGFLFSLFFVGLGWAFMFNGGTFLLNKFTKSEYKYKLQGINSLIVYLSNMIASLSIGIVMSQSRGWFILNTIGIVIIVIYIIIFSIKSKKLFR</sequence>
<comment type="subcellular location">
    <subcellularLocation>
        <location evidence="1">Endomembrane system</location>
        <topology evidence="1">Multi-pass membrane protein</topology>
    </subcellularLocation>
</comment>
<dbReference type="KEGG" id="xpo:XPG1_0627"/>
<dbReference type="RefSeq" id="WP_045957735.1">
    <property type="nucleotide sequence ID" value="NZ_FO704551.1"/>
</dbReference>
<feature type="domain" description="Major facilitator superfamily (MFS) profile" evidence="6">
    <location>
        <begin position="4"/>
        <end position="394"/>
    </location>
</feature>
<feature type="transmembrane region" description="Helical" evidence="5">
    <location>
        <begin position="371"/>
        <end position="391"/>
    </location>
</feature>
<keyword evidence="2 5" id="KW-0812">Transmembrane</keyword>
<evidence type="ECO:0000256" key="5">
    <source>
        <dbReference type="SAM" id="Phobius"/>
    </source>
</evidence>